<dbReference type="InterPro" id="IPR013321">
    <property type="entry name" value="Arc_rbn_hlx_hlx"/>
</dbReference>
<protein>
    <submittedName>
        <fullName evidence="1">Uncharacterized protein</fullName>
    </submittedName>
</protein>
<dbReference type="AlphaFoldDB" id="A0A0R1W5M9"/>
<organism evidence="1 2">
    <name type="scientific">Paucilactobacillus suebicus DSM 5007 = KCTC 3549</name>
    <dbReference type="NCBI Taxonomy" id="1423807"/>
    <lineage>
        <taxon>Bacteria</taxon>
        <taxon>Bacillati</taxon>
        <taxon>Bacillota</taxon>
        <taxon>Bacilli</taxon>
        <taxon>Lactobacillales</taxon>
        <taxon>Lactobacillaceae</taxon>
        <taxon>Paucilactobacillus</taxon>
    </lineage>
</organism>
<dbReference type="eggNOG" id="COG3077">
    <property type="taxonomic scope" value="Bacteria"/>
</dbReference>
<gene>
    <name evidence="1" type="ORF">FD16_GL001494</name>
</gene>
<comment type="caution">
    <text evidence="1">The sequence shown here is derived from an EMBL/GenBank/DDBJ whole genome shotgun (WGS) entry which is preliminary data.</text>
</comment>
<dbReference type="PATRIC" id="fig|1423807.3.peg.1530"/>
<evidence type="ECO:0000313" key="1">
    <source>
        <dbReference type="EMBL" id="KRM09900.1"/>
    </source>
</evidence>
<sequence length="55" mass="6280">MFYKKIVATDGIPFDLQLTKEQKANANLEDALKAVPQQNIKNNKEAEKVLFDDEN</sequence>
<name>A0A0R1W5M9_9LACO</name>
<accession>A0A0R1W5M9</accession>
<dbReference type="GO" id="GO:0006355">
    <property type="term" value="P:regulation of DNA-templated transcription"/>
    <property type="evidence" value="ECO:0007669"/>
    <property type="project" value="InterPro"/>
</dbReference>
<dbReference type="Gene3D" id="1.10.1220.10">
    <property type="entry name" value="Met repressor-like"/>
    <property type="match status" value="1"/>
</dbReference>
<keyword evidence="2" id="KW-1185">Reference proteome</keyword>
<dbReference type="EMBL" id="AZGF01000033">
    <property type="protein sequence ID" value="KRM09900.1"/>
    <property type="molecule type" value="Genomic_DNA"/>
</dbReference>
<dbReference type="Proteomes" id="UP000051820">
    <property type="component" value="Unassembled WGS sequence"/>
</dbReference>
<evidence type="ECO:0000313" key="2">
    <source>
        <dbReference type="Proteomes" id="UP000051820"/>
    </source>
</evidence>
<proteinExistence type="predicted"/>
<reference evidence="1 2" key="1">
    <citation type="journal article" date="2015" name="Genome Announc.">
        <title>Expanding the biotechnology potential of lactobacilli through comparative genomics of 213 strains and associated genera.</title>
        <authorList>
            <person name="Sun Z."/>
            <person name="Harris H.M."/>
            <person name="McCann A."/>
            <person name="Guo C."/>
            <person name="Argimon S."/>
            <person name="Zhang W."/>
            <person name="Yang X."/>
            <person name="Jeffery I.B."/>
            <person name="Cooney J.C."/>
            <person name="Kagawa T.F."/>
            <person name="Liu W."/>
            <person name="Song Y."/>
            <person name="Salvetti E."/>
            <person name="Wrobel A."/>
            <person name="Rasinkangas P."/>
            <person name="Parkhill J."/>
            <person name="Rea M.C."/>
            <person name="O'Sullivan O."/>
            <person name="Ritari J."/>
            <person name="Douillard F.P."/>
            <person name="Paul Ross R."/>
            <person name="Yang R."/>
            <person name="Briner A.E."/>
            <person name="Felis G.E."/>
            <person name="de Vos W.M."/>
            <person name="Barrangou R."/>
            <person name="Klaenhammer T.R."/>
            <person name="Caufield P.W."/>
            <person name="Cui Y."/>
            <person name="Zhang H."/>
            <person name="O'Toole P.W."/>
        </authorList>
    </citation>
    <scope>NUCLEOTIDE SEQUENCE [LARGE SCALE GENOMIC DNA]</scope>
    <source>
        <strain evidence="1 2">DSM 5007</strain>
    </source>
</reference>